<sequence>MELYVHKIKSAENYIKTFIRWVFLASITGFIGGVIGTLFHVSVEHATEFRAENNWIILFLPIGGVVIAVLYKLFKMSDSTGTNQIISSIRSDQKVPFVLAPLIFISTFITHLFGGSAGREGAALQLGGSIGSFVGSFFHLDEKDMHLITLCGMSSVFAALFGTPLTATLFAMEVISIGVIYYSSLVPCLVSSLMAYGVSLYFGVVPVRFYLSYIPDLTLKTIIMTVVLAALCALLSIVFIVSMKKTEHLMESKLKNIYVRGFVGGLIIVIMTVLLKTGDYNGAGMNIIEKAIGGNARPEAFILKIIFTAVTIAAGFKGGEIVPTFFIGATFGCLAGSLLGLNPGFSAAIGLVALFCGVVNAPIASIVLSIELFGVEGLLIFAIACSVSYMLSGYYGLYSSQKIVYSKLKAEFININAK</sequence>
<evidence type="ECO:0000256" key="5">
    <source>
        <dbReference type="SAM" id="Phobius"/>
    </source>
</evidence>
<dbReference type="RefSeq" id="WP_145080895.1">
    <property type="nucleotide sequence ID" value="NZ_VLKH01000002.1"/>
</dbReference>
<protein>
    <submittedName>
        <fullName evidence="6">H+/Cl-antiporter ClcA</fullName>
    </submittedName>
</protein>
<dbReference type="InterPro" id="IPR050368">
    <property type="entry name" value="ClC-type_chloride_channel"/>
</dbReference>
<dbReference type="GO" id="GO:0016020">
    <property type="term" value="C:membrane"/>
    <property type="evidence" value="ECO:0007669"/>
    <property type="project" value="UniProtKB-SubCell"/>
</dbReference>
<feature type="transmembrane region" description="Helical" evidence="5">
    <location>
        <begin position="348"/>
        <end position="372"/>
    </location>
</feature>
<keyword evidence="2 5" id="KW-0812">Transmembrane</keyword>
<dbReference type="InterPro" id="IPR014743">
    <property type="entry name" value="Cl-channel_core"/>
</dbReference>
<dbReference type="PRINTS" id="PR00762">
    <property type="entry name" value="CLCHANNEL"/>
</dbReference>
<evidence type="ECO:0000256" key="4">
    <source>
        <dbReference type="ARBA" id="ARBA00023136"/>
    </source>
</evidence>
<comment type="subcellular location">
    <subcellularLocation>
        <location evidence="1">Membrane</location>
        <topology evidence="1">Multi-pass membrane protein</topology>
    </subcellularLocation>
</comment>
<dbReference type="PANTHER" id="PTHR43427:SF12">
    <property type="entry name" value="CHLORIDE TRANSPORTER"/>
    <property type="match status" value="1"/>
</dbReference>
<proteinExistence type="predicted"/>
<dbReference type="AlphaFoldDB" id="A0A562JHL8"/>
<feature type="transmembrane region" description="Helical" evidence="5">
    <location>
        <begin position="257"/>
        <end position="275"/>
    </location>
</feature>
<evidence type="ECO:0000256" key="3">
    <source>
        <dbReference type="ARBA" id="ARBA00022989"/>
    </source>
</evidence>
<feature type="transmembrane region" description="Helical" evidence="5">
    <location>
        <begin position="95"/>
        <end position="116"/>
    </location>
</feature>
<feature type="transmembrane region" description="Helical" evidence="5">
    <location>
        <begin position="322"/>
        <end position="341"/>
    </location>
</feature>
<feature type="transmembrane region" description="Helical" evidence="5">
    <location>
        <begin position="55"/>
        <end position="74"/>
    </location>
</feature>
<dbReference type="PANTHER" id="PTHR43427">
    <property type="entry name" value="CHLORIDE CHANNEL PROTEIN CLC-E"/>
    <property type="match status" value="1"/>
</dbReference>
<evidence type="ECO:0000256" key="1">
    <source>
        <dbReference type="ARBA" id="ARBA00004141"/>
    </source>
</evidence>
<evidence type="ECO:0000256" key="2">
    <source>
        <dbReference type="ARBA" id="ARBA00022692"/>
    </source>
</evidence>
<dbReference type="EMBL" id="VLKH01000002">
    <property type="protein sequence ID" value="TWH82757.1"/>
    <property type="molecule type" value="Genomic_DNA"/>
</dbReference>
<dbReference type="OrthoDB" id="9767361at2"/>
<evidence type="ECO:0000313" key="6">
    <source>
        <dbReference type="EMBL" id="TWH82757.1"/>
    </source>
</evidence>
<reference evidence="6 7" key="1">
    <citation type="submission" date="2019-07" db="EMBL/GenBank/DDBJ databases">
        <title>Genomic Encyclopedia of Type Strains, Phase I: the one thousand microbial genomes (KMG-I) project.</title>
        <authorList>
            <person name="Kyrpides N."/>
        </authorList>
    </citation>
    <scope>NUCLEOTIDE SEQUENCE [LARGE SCALE GENOMIC DNA]</scope>
    <source>
        <strain evidence="6 7">DSM 13558</strain>
    </source>
</reference>
<dbReference type="SUPFAM" id="SSF81340">
    <property type="entry name" value="Clc chloride channel"/>
    <property type="match status" value="1"/>
</dbReference>
<gene>
    <name evidence="6" type="ORF">LY60_01063</name>
</gene>
<dbReference type="Gene3D" id="1.10.3080.10">
    <property type="entry name" value="Clc chloride channel"/>
    <property type="match status" value="1"/>
</dbReference>
<dbReference type="InterPro" id="IPR001807">
    <property type="entry name" value="ClC"/>
</dbReference>
<dbReference type="Proteomes" id="UP000315343">
    <property type="component" value="Unassembled WGS sequence"/>
</dbReference>
<comment type="caution">
    <text evidence="6">The sequence shown here is derived from an EMBL/GenBank/DDBJ whole genome shotgun (WGS) entry which is preliminary data.</text>
</comment>
<dbReference type="GO" id="GO:0015108">
    <property type="term" value="F:chloride transmembrane transporter activity"/>
    <property type="evidence" value="ECO:0007669"/>
    <property type="project" value="InterPro"/>
</dbReference>
<organism evidence="6 7">
    <name type="scientific">Sedimentibacter saalensis</name>
    <dbReference type="NCBI Taxonomy" id="130788"/>
    <lineage>
        <taxon>Bacteria</taxon>
        <taxon>Bacillati</taxon>
        <taxon>Bacillota</taxon>
        <taxon>Tissierellia</taxon>
        <taxon>Sedimentibacter</taxon>
    </lineage>
</organism>
<evidence type="ECO:0000313" key="7">
    <source>
        <dbReference type="Proteomes" id="UP000315343"/>
    </source>
</evidence>
<keyword evidence="4 5" id="KW-0472">Membrane</keyword>
<dbReference type="Pfam" id="PF00654">
    <property type="entry name" value="Voltage_CLC"/>
    <property type="match status" value="1"/>
</dbReference>
<feature type="transmembrane region" description="Helical" evidence="5">
    <location>
        <begin position="21"/>
        <end position="43"/>
    </location>
</feature>
<name>A0A562JHL8_9FIRM</name>
<feature type="transmembrane region" description="Helical" evidence="5">
    <location>
        <begin position="179"/>
        <end position="205"/>
    </location>
</feature>
<feature type="transmembrane region" description="Helical" evidence="5">
    <location>
        <begin position="217"/>
        <end position="242"/>
    </location>
</feature>
<keyword evidence="7" id="KW-1185">Reference proteome</keyword>
<keyword evidence="3 5" id="KW-1133">Transmembrane helix</keyword>
<feature type="transmembrane region" description="Helical" evidence="5">
    <location>
        <begin position="378"/>
        <end position="397"/>
    </location>
</feature>
<accession>A0A562JHL8</accession>